<proteinExistence type="predicted"/>
<protein>
    <submittedName>
        <fullName evidence="2">Uncharacterized protein</fullName>
    </submittedName>
</protein>
<feature type="transmembrane region" description="Helical" evidence="1">
    <location>
        <begin position="33"/>
        <end position="55"/>
    </location>
</feature>
<feature type="transmembrane region" description="Helical" evidence="1">
    <location>
        <begin position="6"/>
        <end position="24"/>
    </location>
</feature>
<evidence type="ECO:0000313" key="2">
    <source>
        <dbReference type="EMBL" id="GIN21636.1"/>
    </source>
</evidence>
<dbReference type="Proteomes" id="UP000680279">
    <property type="component" value="Unassembled WGS sequence"/>
</dbReference>
<evidence type="ECO:0000256" key="1">
    <source>
        <dbReference type="SAM" id="Phobius"/>
    </source>
</evidence>
<name>A0ABQ4K9G2_9BACI</name>
<feature type="transmembrane region" description="Helical" evidence="1">
    <location>
        <begin position="67"/>
        <end position="89"/>
    </location>
</feature>
<keyword evidence="1" id="KW-0472">Membrane</keyword>
<dbReference type="RefSeq" id="WP_212963406.1">
    <property type="nucleotide sequence ID" value="NZ_BOQT01000010.1"/>
</dbReference>
<keyword evidence="1" id="KW-1133">Transmembrane helix</keyword>
<gene>
    <name evidence="2" type="ORF">J1TS3_27700</name>
</gene>
<organism evidence="2 3">
    <name type="scientific">Siminovitchia fordii</name>
    <dbReference type="NCBI Taxonomy" id="254759"/>
    <lineage>
        <taxon>Bacteria</taxon>
        <taxon>Bacillati</taxon>
        <taxon>Bacillota</taxon>
        <taxon>Bacilli</taxon>
        <taxon>Bacillales</taxon>
        <taxon>Bacillaceae</taxon>
        <taxon>Siminovitchia</taxon>
    </lineage>
</organism>
<keyword evidence="1" id="KW-0812">Transmembrane</keyword>
<comment type="caution">
    <text evidence="2">The sequence shown here is derived from an EMBL/GenBank/DDBJ whole genome shotgun (WGS) entry which is preliminary data.</text>
</comment>
<sequence>MNLVFFIIITSSLLTSTVTSIWILKKKENKWEGLLAAFCINTLVLAIATIFLYKLDVQTFHKQTDGLFGSLGIGVLIFFIPINTFINNVMMEIEKKRSMTSRN</sequence>
<reference evidence="2 3" key="1">
    <citation type="submission" date="2021-03" db="EMBL/GenBank/DDBJ databases">
        <title>Antimicrobial resistance genes in bacteria isolated from Japanese honey, and their potential for conferring macrolide and lincosamide resistance in the American foulbrood pathogen Paenibacillus larvae.</title>
        <authorList>
            <person name="Okamoto M."/>
            <person name="Kumagai M."/>
            <person name="Kanamori H."/>
            <person name="Takamatsu D."/>
        </authorList>
    </citation>
    <scope>NUCLEOTIDE SEQUENCE [LARGE SCALE GENOMIC DNA]</scope>
    <source>
        <strain evidence="2 3">J1TS3</strain>
    </source>
</reference>
<accession>A0ABQ4K9G2</accession>
<evidence type="ECO:0000313" key="3">
    <source>
        <dbReference type="Proteomes" id="UP000680279"/>
    </source>
</evidence>
<keyword evidence="3" id="KW-1185">Reference proteome</keyword>
<dbReference type="EMBL" id="BOQT01000010">
    <property type="protein sequence ID" value="GIN21636.1"/>
    <property type="molecule type" value="Genomic_DNA"/>
</dbReference>